<feature type="region of interest" description="Disordered" evidence="1">
    <location>
        <begin position="91"/>
        <end position="112"/>
    </location>
</feature>
<keyword evidence="3" id="KW-1185">Reference proteome</keyword>
<organism evidence="2 3">
    <name type="scientific">Streptomyces racemochromogenes</name>
    <dbReference type="NCBI Taxonomy" id="67353"/>
    <lineage>
        <taxon>Bacteria</taxon>
        <taxon>Bacillati</taxon>
        <taxon>Actinomycetota</taxon>
        <taxon>Actinomycetes</taxon>
        <taxon>Kitasatosporales</taxon>
        <taxon>Streptomycetaceae</taxon>
        <taxon>Streptomyces</taxon>
    </lineage>
</organism>
<sequence>MPGVLDEVTAAALRTRHGGLRLRKAVEAGDASDVPGCLPPADDRALRAAYLPRERFLDVRRRLLTPDAARGALPGRAGSAPAAAAAAAAAATRSPRARGRSRPAGAWSGTLLDGVDPDPPVLPVVVAEGTAAALRPAHPVPPLVLRTPNRASACGLHAVPQADGTWYPGASAAPALRPGDVPTARWDPTDTASSGRPASPARGWPPARTATASTPHP</sequence>
<comment type="caution">
    <text evidence="2">The sequence shown here is derived from an EMBL/GenBank/DDBJ whole genome shotgun (WGS) entry which is preliminary data.</text>
</comment>
<name>A0ABW7P714_9ACTN</name>
<evidence type="ECO:0000313" key="2">
    <source>
        <dbReference type="EMBL" id="MFH7594126.1"/>
    </source>
</evidence>
<dbReference type="RefSeq" id="WP_395508068.1">
    <property type="nucleotide sequence ID" value="NZ_JBBDHD010000005.1"/>
</dbReference>
<reference evidence="2 3" key="1">
    <citation type="submission" date="2024-03" db="EMBL/GenBank/DDBJ databases">
        <title>Whole genome sequencing of Streptomyces racemochromogenes, to identify antimicrobial biosynthetic gene clusters.</title>
        <authorList>
            <person name="Suryawanshi P."/>
            <person name="Krishnaraj P.U."/>
            <person name="Arun Y.P."/>
            <person name="Suryawanshi M.P."/>
            <person name="Rakshit O."/>
        </authorList>
    </citation>
    <scope>NUCLEOTIDE SEQUENCE [LARGE SCALE GENOMIC DNA]</scope>
    <source>
        <strain evidence="2 3">AUDT626</strain>
    </source>
</reference>
<protein>
    <submittedName>
        <fullName evidence="2">Uncharacterized protein</fullName>
    </submittedName>
</protein>
<feature type="region of interest" description="Disordered" evidence="1">
    <location>
        <begin position="169"/>
        <end position="217"/>
    </location>
</feature>
<evidence type="ECO:0000313" key="3">
    <source>
        <dbReference type="Proteomes" id="UP001610631"/>
    </source>
</evidence>
<feature type="compositionally biased region" description="Low complexity" evidence="1">
    <location>
        <begin position="102"/>
        <end position="112"/>
    </location>
</feature>
<accession>A0ABW7P714</accession>
<evidence type="ECO:0000256" key="1">
    <source>
        <dbReference type="SAM" id="MobiDB-lite"/>
    </source>
</evidence>
<gene>
    <name evidence="2" type="ORF">WDV06_03360</name>
</gene>
<proteinExistence type="predicted"/>
<dbReference type="Proteomes" id="UP001610631">
    <property type="component" value="Unassembled WGS sequence"/>
</dbReference>
<dbReference type="EMBL" id="JBBDHD010000005">
    <property type="protein sequence ID" value="MFH7594126.1"/>
    <property type="molecule type" value="Genomic_DNA"/>
</dbReference>